<proteinExistence type="inferred from homology"/>
<dbReference type="InterPro" id="IPR032710">
    <property type="entry name" value="NTF2-like_dom_sf"/>
</dbReference>
<dbReference type="PANTHER" id="PTHR11001">
    <property type="entry name" value="MITOCHONDRIAL FISSION PROCESS PROTEIN 1"/>
    <property type="match status" value="1"/>
</dbReference>
<dbReference type="Proteomes" id="UP000614601">
    <property type="component" value="Unassembled WGS sequence"/>
</dbReference>
<comment type="similarity">
    <text evidence="1">Belongs to the MTFP1 family.</text>
</comment>
<name>A0A811LML3_9BILA</name>
<dbReference type="AlphaFoldDB" id="A0A811LML3"/>
<evidence type="ECO:0000256" key="2">
    <source>
        <dbReference type="ARBA" id="ARBA00017835"/>
    </source>
</evidence>
<sequence>MALFQEIKTRQEEFMQGFNAGDAHRASQVYDKDGYFMPNGHSPVKGREGIEKYFKQDMADGVVSAQIITEEVNGSGDWAFERGSYHLDGKRGTESGAYLQIWRKIDGVWFIHNDCFNIVKTALKMAEEVSSFKKFLYELQTDWGTGDLYRDTPIRYLGYANETGEAFRAWVPLSVVRSTYVVAFGYVIADTLDKTHKVYKKPFENIADRSKQMGLTFLDTLGWQTFASVLIPGFTINRVVAASTYGLKKLTKLGPTSVKLFSTSMGLATIPFIVRPIDALVEVGMDHTLRKLYKVDKPYLS</sequence>
<dbReference type="GO" id="GO:0005739">
    <property type="term" value="C:mitochondrion"/>
    <property type="evidence" value="ECO:0007669"/>
    <property type="project" value="TreeGrafter"/>
</dbReference>
<keyword evidence="6" id="KW-1185">Reference proteome</keyword>
<gene>
    <name evidence="5" type="ORF">BOKJ2_LOCUS14371</name>
</gene>
<dbReference type="EMBL" id="CAJFDH010000006">
    <property type="protein sequence ID" value="CAD5230897.1"/>
    <property type="molecule type" value="Genomic_DNA"/>
</dbReference>
<dbReference type="Proteomes" id="UP000783686">
    <property type="component" value="Unassembled WGS sequence"/>
</dbReference>
<organism evidence="5 6">
    <name type="scientific">Bursaphelenchus okinawaensis</name>
    <dbReference type="NCBI Taxonomy" id="465554"/>
    <lineage>
        <taxon>Eukaryota</taxon>
        <taxon>Metazoa</taxon>
        <taxon>Ecdysozoa</taxon>
        <taxon>Nematoda</taxon>
        <taxon>Chromadorea</taxon>
        <taxon>Rhabditida</taxon>
        <taxon>Tylenchina</taxon>
        <taxon>Tylenchomorpha</taxon>
        <taxon>Aphelenchoidea</taxon>
        <taxon>Aphelenchoididae</taxon>
        <taxon>Bursaphelenchus</taxon>
    </lineage>
</organism>
<dbReference type="Pfam" id="PF10558">
    <property type="entry name" value="MTP18"/>
    <property type="match status" value="2"/>
</dbReference>
<dbReference type="GO" id="GO:0000266">
    <property type="term" value="P:mitochondrial fission"/>
    <property type="evidence" value="ECO:0007669"/>
    <property type="project" value="TreeGrafter"/>
</dbReference>
<dbReference type="EMBL" id="CAJFCW020000006">
    <property type="protein sequence ID" value="CAG9128129.1"/>
    <property type="molecule type" value="Genomic_DNA"/>
</dbReference>
<dbReference type="InterPro" id="IPR027843">
    <property type="entry name" value="DUF4440"/>
</dbReference>
<comment type="caution">
    <text evidence="5">The sequence shown here is derived from an EMBL/GenBank/DDBJ whole genome shotgun (WGS) entry which is preliminary data.</text>
</comment>
<evidence type="ECO:0000313" key="6">
    <source>
        <dbReference type="Proteomes" id="UP000614601"/>
    </source>
</evidence>
<evidence type="ECO:0000256" key="3">
    <source>
        <dbReference type="ARBA" id="ARBA00029631"/>
    </source>
</evidence>
<dbReference type="SUPFAM" id="SSF54427">
    <property type="entry name" value="NTF2-like"/>
    <property type="match status" value="1"/>
</dbReference>
<protein>
    <recommendedName>
        <fullName evidence="2">Mitochondrial fission process protein 1</fullName>
    </recommendedName>
    <alternativeName>
        <fullName evidence="3">Mitochondrial 18 kDa protein</fullName>
    </alternativeName>
</protein>
<dbReference type="Gene3D" id="3.10.450.50">
    <property type="match status" value="1"/>
</dbReference>
<accession>A0A811LML3</accession>
<dbReference type="InterPro" id="IPR019560">
    <property type="entry name" value="Mitochondrial_18_kDa_protein"/>
</dbReference>
<dbReference type="PANTHER" id="PTHR11001:SF2">
    <property type="entry name" value="MITOCHONDRIAL FISSION PROCESS PROTEIN 1"/>
    <property type="match status" value="1"/>
</dbReference>
<dbReference type="OrthoDB" id="424969at2759"/>
<reference evidence="5" key="1">
    <citation type="submission" date="2020-09" db="EMBL/GenBank/DDBJ databases">
        <authorList>
            <person name="Kikuchi T."/>
        </authorList>
    </citation>
    <scope>NUCLEOTIDE SEQUENCE</scope>
    <source>
        <strain evidence="5">SH1</strain>
    </source>
</reference>
<evidence type="ECO:0000259" key="4">
    <source>
        <dbReference type="Pfam" id="PF14534"/>
    </source>
</evidence>
<feature type="domain" description="DUF4440" evidence="4">
    <location>
        <begin position="8"/>
        <end position="109"/>
    </location>
</feature>
<dbReference type="Pfam" id="PF14534">
    <property type="entry name" value="DUF4440"/>
    <property type="match status" value="1"/>
</dbReference>
<evidence type="ECO:0000256" key="1">
    <source>
        <dbReference type="ARBA" id="ARBA00009224"/>
    </source>
</evidence>
<evidence type="ECO:0000313" key="5">
    <source>
        <dbReference type="EMBL" id="CAD5230897.1"/>
    </source>
</evidence>